<dbReference type="InterPro" id="IPR020846">
    <property type="entry name" value="MFS_dom"/>
</dbReference>
<dbReference type="Pfam" id="PF07690">
    <property type="entry name" value="MFS_1"/>
    <property type="match status" value="1"/>
</dbReference>
<name>A0AAD5KDM2_9FUNG</name>
<feature type="transmembrane region" description="Helical" evidence="7">
    <location>
        <begin position="169"/>
        <end position="193"/>
    </location>
</feature>
<organism evidence="9 10">
    <name type="scientific">Phascolomyces articulosus</name>
    <dbReference type="NCBI Taxonomy" id="60185"/>
    <lineage>
        <taxon>Eukaryota</taxon>
        <taxon>Fungi</taxon>
        <taxon>Fungi incertae sedis</taxon>
        <taxon>Mucoromycota</taxon>
        <taxon>Mucoromycotina</taxon>
        <taxon>Mucoromycetes</taxon>
        <taxon>Mucorales</taxon>
        <taxon>Lichtheimiaceae</taxon>
        <taxon>Phascolomyces</taxon>
    </lineage>
</organism>
<dbReference type="GO" id="GO:0022857">
    <property type="term" value="F:transmembrane transporter activity"/>
    <property type="evidence" value="ECO:0007669"/>
    <property type="project" value="InterPro"/>
</dbReference>
<feature type="transmembrane region" description="Helical" evidence="7">
    <location>
        <begin position="237"/>
        <end position="259"/>
    </location>
</feature>
<feature type="transmembrane region" description="Helical" evidence="7">
    <location>
        <begin position="113"/>
        <end position="131"/>
    </location>
</feature>
<dbReference type="AlphaFoldDB" id="A0AAD5KDM2"/>
<evidence type="ECO:0000259" key="8">
    <source>
        <dbReference type="PROSITE" id="PS50850"/>
    </source>
</evidence>
<keyword evidence="5 7" id="KW-0472">Membrane</keyword>
<keyword evidence="10" id="KW-1185">Reference proteome</keyword>
<feature type="region of interest" description="Disordered" evidence="6">
    <location>
        <begin position="27"/>
        <end position="59"/>
    </location>
</feature>
<accession>A0AAD5KDM2</accession>
<comment type="subcellular location">
    <subcellularLocation>
        <location evidence="1">Membrane</location>
        <topology evidence="1">Multi-pass membrane protein</topology>
    </subcellularLocation>
</comment>
<keyword evidence="2" id="KW-0813">Transport</keyword>
<keyword evidence="3 7" id="KW-0812">Transmembrane</keyword>
<dbReference type="GO" id="GO:0016020">
    <property type="term" value="C:membrane"/>
    <property type="evidence" value="ECO:0007669"/>
    <property type="project" value="UniProtKB-SubCell"/>
</dbReference>
<dbReference type="InterPro" id="IPR036259">
    <property type="entry name" value="MFS_trans_sf"/>
</dbReference>
<evidence type="ECO:0000256" key="7">
    <source>
        <dbReference type="SAM" id="Phobius"/>
    </source>
</evidence>
<feature type="compositionally biased region" description="Low complexity" evidence="6">
    <location>
        <begin position="27"/>
        <end position="41"/>
    </location>
</feature>
<dbReference type="SUPFAM" id="SSF103473">
    <property type="entry name" value="MFS general substrate transporter"/>
    <property type="match status" value="1"/>
</dbReference>
<dbReference type="PANTHER" id="PTHR43791:SF36">
    <property type="entry name" value="TRANSPORTER, PUTATIVE (AFU_ORTHOLOGUE AFUA_6G08340)-RELATED"/>
    <property type="match status" value="1"/>
</dbReference>
<evidence type="ECO:0000256" key="5">
    <source>
        <dbReference type="ARBA" id="ARBA00023136"/>
    </source>
</evidence>
<dbReference type="InterPro" id="IPR011701">
    <property type="entry name" value="MFS"/>
</dbReference>
<evidence type="ECO:0000256" key="6">
    <source>
        <dbReference type="SAM" id="MobiDB-lite"/>
    </source>
</evidence>
<feature type="transmembrane region" description="Helical" evidence="7">
    <location>
        <begin position="205"/>
        <end position="225"/>
    </location>
</feature>
<dbReference type="EMBL" id="JAIXMP010000001">
    <property type="protein sequence ID" value="KAI9278946.1"/>
    <property type="molecule type" value="Genomic_DNA"/>
</dbReference>
<proteinExistence type="predicted"/>
<feature type="transmembrane region" description="Helical" evidence="7">
    <location>
        <begin position="347"/>
        <end position="365"/>
    </location>
</feature>
<evidence type="ECO:0000256" key="2">
    <source>
        <dbReference type="ARBA" id="ARBA00022448"/>
    </source>
</evidence>
<keyword evidence="4 7" id="KW-1133">Transmembrane helix</keyword>
<reference evidence="9" key="2">
    <citation type="submission" date="2023-02" db="EMBL/GenBank/DDBJ databases">
        <authorList>
            <consortium name="DOE Joint Genome Institute"/>
            <person name="Mondo S.J."/>
            <person name="Chang Y."/>
            <person name="Wang Y."/>
            <person name="Ahrendt S."/>
            <person name="Andreopoulos W."/>
            <person name="Barry K."/>
            <person name="Beard J."/>
            <person name="Benny G.L."/>
            <person name="Blankenship S."/>
            <person name="Bonito G."/>
            <person name="Cuomo C."/>
            <person name="Desiro A."/>
            <person name="Gervers K.A."/>
            <person name="Hundley H."/>
            <person name="Kuo A."/>
            <person name="LaButti K."/>
            <person name="Lang B.F."/>
            <person name="Lipzen A."/>
            <person name="O'Donnell K."/>
            <person name="Pangilinan J."/>
            <person name="Reynolds N."/>
            <person name="Sandor L."/>
            <person name="Smith M.W."/>
            <person name="Tsang A."/>
            <person name="Grigoriev I.V."/>
            <person name="Stajich J.E."/>
            <person name="Spatafora J.W."/>
        </authorList>
    </citation>
    <scope>NUCLEOTIDE SEQUENCE</scope>
    <source>
        <strain evidence="9">RSA 2281</strain>
    </source>
</reference>
<dbReference type="PANTHER" id="PTHR43791">
    <property type="entry name" value="PERMEASE-RELATED"/>
    <property type="match status" value="1"/>
</dbReference>
<evidence type="ECO:0000313" key="9">
    <source>
        <dbReference type="EMBL" id="KAI9278946.1"/>
    </source>
</evidence>
<comment type="caution">
    <text evidence="9">The sequence shown here is derived from an EMBL/GenBank/DDBJ whole genome shotgun (WGS) entry which is preliminary data.</text>
</comment>
<dbReference type="PROSITE" id="PS50850">
    <property type="entry name" value="MFS"/>
    <property type="match status" value="1"/>
</dbReference>
<protein>
    <submittedName>
        <fullName evidence="9">Major facilitator superfamily domain-containing protein</fullName>
    </submittedName>
</protein>
<feature type="transmembrane region" description="Helical" evidence="7">
    <location>
        <begin position="474"/>
        <end position="492"/>
    </location>
</feature>
<evidence type="ECO:0000256" key="3">
    <source>
        <dbReference type="ARBA" id="ARBA00022692"/>
    </source>
</evidence>
<feature type="transmembrane region" description="Helical" evidence="7">
    <location>
        <begin position="143"/>
        <end position="163"/>
    </location>
</feature>
<feature type="transmembrane region" description="Helical" evidence="7">
    <location>
        <begin position="312"/>
        <end position="335"/>
    </location>
</feature>
<sequence length="511" mass="57667">MDSILKTSNNDREEGTKINTFSLLSTTTNKTTSSNSKKSTSYGTLIRPSTKKRGEEEHTDDDATIRNSLIWKLDSRMLIWSIIANFANQLDRNNLQNAFIMGMDKDLDLKSSVYNWAILSFFIGYIMLQVPGNMATARFSPRLVLPTVVVVWGTIVSLIPIVHNYKELWVLRFFLGVCEAPFYPGIVLLFSAWYRKNELAKRLMLFDAGNNIAGAFGGLIAGFIADTMHGVGNLATWKWLFILEGLFAVIVGFAGYFLLPESPYGHTEWITSEEQDFAIQRLQKQNYDKPSDSNSDNWKIAMNIILSSPYTWLMIIIVTCTFVGHYMVFYIAIILRDMGYSAVFSNYMLAPIYIFSTVTCVFIGWSSDKTGDRAFHIIGVQLWVGTWCLILAAVNHGDNPINLVLIAIFGIVASNNLSILCMAWINDIFKSSYNAKAIAIAFVNSIAALATRAFSIKTWVVTDSPEFWLGKTTSSIACFLSVFITLLVWFFYRINFMIPNNRSVTESRRIC</sequence>
<gene>
    <name evidence="9" type="ORF">BDA99DRAFT_493542</name>
</gene>
<dbReference type="Proteomes" id="UP001209540">
    <property type="component" value="Unassembled WGS sequence"/>
</dbReference>
<reference evidence="9" key="1">
    <citation type="journal article" date="2022" name="IScience">
        <title>Evolution of zygomycete secretomes and the origins of terrestrial fungal ecologies.</title>
        <authorList>
            <person name="Chang Y."/>
            <person name="Wang Y."/>
            <person name="Mondo S."/>
            <person name="Ahrendt S."/>
            <person name="Andreopoulos W."/>
            <person name="Barry K."/>
            <person name="Beard J."/>
            <person name="Benny G.L."/>
            <person name="Blankenship S."/>
            <person name="Bonito G."/>
            <person name="Cuomo C."/>
            <person name="Desiro A."/>
            <person name="Gervers K.A."/>
            <person name="Hundley H."/>
            <person name="Kuo A."/>
            <person name="LaButti K."/>
            <person name="Lang B.F."/>
            <person name="Lipzen A."/>
            <person name="O'Donnell K."/>
            <person name="Pangilinan J."/>
            <person name="Reynolds N."/>
            <person name="Sandor L."/>
            <person name="Smith M.E."/>
            <person name="Tsang A."/>
            <person name="Grigoriev I.V."/>
            <person name="Stajich J.E."/>
            <person name="Spatafora J.W."/>
        </authorList>
    </citation>
    <scope>NUCLEOTIDE SEQUENCE</scope>
    <source>
        <strain evidence="9">RSA 2281</strain>
    </source>
</reference>
<dbReference type="FunFam" id="1.20.1250.20:FF:000057">
    <property type="entry name" value="MFS general substrate transporter"/>
    <property type="match status" value="1"/>
</dbReference>
<evidence type="ECO:0000313" key="10">
    <source>
        <dbReference type="Proteomes" id="UP001209540"/>
    </source>
</evidence>
<feature type="transmembrane region" description="Helical" evidence="7">
    <location>
        <begin position="401"/>
        <end position="425"/>
    </location>
</feature>
<evidence type="ECO:0000256" key="1">
    <source>
        <dbReference type="ARBA" id="ARBA00004141"/>
    </source>
</evidence>
<feature type="transmembrane region" description="Helical" evidence="7">
    <location>
        <begin position="377"/>
        <end position="395"/>
    </location>
</feature>
<feature type="domain" description="Major facilitator superfamily (MFS) profile" evidence="8">
    <location>
        <begin position="77"/>
        <end position="502"/>
    </location>
</feature>
<dbReference type="Gene3D" id="1.20.1250.20">
    <property type="entry name" value="MFS general substrate transporter like domains"/>
    <property type="match status" value="2"/>
</dbReference>
<evidence type="ECO:0000256" key="4">
    <source>
        <dbReference type="ARBA" id="ARBA00022989"/>
    </source>
</evidence>